<protein>
    <submittedName>
        <fullName evidence="2">Uncharacterized protein</fullName>
    </submittedName>
</protein>
<dbReference type="EMBL" id="CAJNOQ010018015">
    <property type="protein sequence ID" value="CAF1415344.1"/>
    <property type="molecule type" value="Genomic_DNA"/>
</dbReference>
<dbReference type="EMBL" id="CAJOBC010083442">
    <property type="protein sequence ID" value="CAF4301592.1"/>
    <property type="molecule type" value="Genomic_DNA"/>
</dbReference>
<organism evidence="2 4">
    <name type="scientific">Didymodactylos carnosus</name>
    <dbReference type="NCBI Taxonomy" id="1234261"/>
    <lineage>
        <taxon>Eukaryota</taxon>
        <taxon>Metazoa</taxon>
        <taxon>Spiralia</taxon>
        <taxon>Gnathifera</taxon>
        <taxon>Rotifera</taxon>
        <taxon>Eurotatoria</taxon>
        <taxon>Bdelloidea</taxon>
        <taxon>Philodinida</taxon>
        <taxon>Philodinidae</taxon>
        <taxon>Didymodactylos</taxon>
    </lineage>
</organism>
<name>A0A815M1B8_9BILA</name>
<dbReference type="Proteomes" id="UP000681722">
    <property type="component" value="Unassembled WGS sequence"/>
</dbReference>
<gene>
    <name evidence="2" type="ORF">GPM918_LOCUS33591</name>
    <name evidence="3" type="ORF">SRO942_LOCUS34278</name>
</gene>
<proteinExistence type="predicted"/>
<keyword evidence="1" id="KW-0175">Coiled coil</keyword>
<reference evidence="2" key="1">
    <citation type="submission" date="2021-02" db="EMBL/GenBank/DDBJ databases">
        <authorList>
            <person name="Nowell W R."/>
        </authorList>
    </citation>
    <scope>NUCLEOTIDE SEQUENCE</scope>
</reference>
<dbReference type="AlphaFoldDB" id="A0A815M1B8"/>
<comment type="caution">
    <text evidence="2">The sequence shown here is derived from an EMBL/GenBank/DDBJ whole genome shotgun (WGS) entry which is preliminary data.</text>
</comment>
<evidence type="ECO:0000256" key="1">
    <source>
        <dbReference type="SAM" id="Coils"/>
    </source>
</evidence>
<feature type="coiled-coil region" evidence="1">
    <location>
        <begin position="55"/>
        <end position="82"/>
    </location>
</feature>
<sequence>MCACISLFRRERKAYNKFSKDEKALIFQVIEFVESEKHGNEIPLINTIERLVTMLGISSTALKALKKELNDLKSEMQQTNKLNEIDDETNAAFRSYLRTTSEPVAAKSVKRGK</sequence>
<evidence type="ECO:0000313" key="4">
    <source>
        <dbReference type="Proteomes" id="UP000663829"/>
    </source>
</evidence>
<evidence type="ECO:0000313" key="2">
    <source>
        <dbReference type="EMBL" id="CAF1415344.1"/>
    </source>
</evidence>
<keyword evidence="4" id="KW-1185">Reference proteome</keyword>
<evidence type="ECO:0000313" key="3">
    <source>
        <dbReference type="EMBL" id="CAF4301592.1"/>
    </source>
</evidence>
<accession>A0A815M1B8</accession>
<dbReference type="Proteomes" id="UP000663829">
    <property type="component" value="Unassembled WGS sequence"/>
</dbReference>